<proteinExistence type="predicted"/>
<dbReference type="EMBL" id="CP054706">
    <property type="protein sequence ID" value="QQK79191.1"/>
    <property type="molecule type" value="Genomic_DNA"/>
</dbReference>
<dbReference type="KEGG" id="scib:HUG20_04290"/>
<gene>
    <name evidence="1" type="ORF">HUG20_04290</name>
</gene>
<keyword evidence="2" id="KW-1185">Reference proteome</keyword>
<name>A0A7T6Z995_9BACI</name>
<accession>A0A7T6Z995</accession>
<evidence type="ECO:0000313" key="2">
    <source>
        <dbReference type="Proteomes" id="UP000595349"/>
    </source>
</evidence>
<dbReference type="Proteomes" id="UP000595349">
    <property type="component" value="Chromosome"/>
</dbReference>
<dbReference type="AlphaFoldDB" id="A0A7T6Z995"/>
<evidence type="ECO:0000313" key="1">
    <source>
        <dbReference type="EMBL" id="QQK79191.1"/>
    </source>
</evidence>
<organism evidence="1 2">
    <name type="scientific">Salicibibacter cibi</name>
    <dbReference type="NCBI Taxonomy" id="2743001"/>
    <lineage>
        <taxon>Bacteria</taxon>
        <taxon>Bacillati</taxon>
        <taxon>Bacillota</taxon>
        <taxon>Bacilli</taxon>
        <taxon>Bacillales</taxon>
        <taxon>Bacillaceae</taxon>
        <taxon>Salicibibacter</taxon>
    </lineage>
</organism>
<protein>
    <submittedName>
        <fullName evidence="1">Uncharacterized protein</fullName>
    </submittedName>
</protein>
<dbReference type="RefSeq" id="WP_200088439.1">
    <property type="nucleotide sequence ID" value="NZ_CP054706.1"/>
</dbReference>
<sequence length="63" mass="7476">MDQLECVMEVQRRAENLLKKTGITEHYAYSYAINDFMSEQRKKMHTDKADHLHASLFRNFGVE</sequence>
<reference evidence="1 2" key="1">
    <citation type="submission" date="2020-06" db="EMBL/GenBank/DDBJ databases">
        <title>Genomic analysis of Salicibibacter sp. NKC21-4.</title>
        <authorList>
            <person name="Oh Y.J."/>
        </authorList>
    </citation>
    <scope>NUCLEOTIDE SEQUENCE [LARGE SCALE GENOMIC DNA]</scope>
    <source>
        <strain evidence="1 2">NKC21-4</strain>
    </source>
</reference>